<reference evidence="3 4" key="1">
    <citation type="journal article" date="2012" name="PLoS Pathog.">
        <title>The genome of the obligate intracellular parasite Trachipleistophora hominis: new insights into microsporidian genome dynamics and reductive evolution.</title>
        <authorList>
            <person name="Heinz E."/>
            <person name="Williams T.A."/>
            <person name="Nakjang S."/>
            <person name="Noel C.J."/>
            <person name="Swan D.C."/>
            <person name="Goldberg A.V."/>
            <person name="Harris S.R."/>
            <person name="Weinmaier T."/>
            <person name="Markert S."/>
            <person name="Becher D."/>
            <person name="Bernhardt J."/>
            <person name="Dagan T."/>
            <person name="Hacker C."/>
            <person name="Lucocq J.M."/>
            <person name="Schweder T."/>
            <person name="Rattei T."/>
            <person name="Hall N."/>
            <person name="Hirt R.P."/>
            <person name="Embley T.M."/>
        </authorList>
    </citation>
    <scope>NUCLEOTIDE SEQUENCE [LARGE SCALE GENOMIC DNA]</scope>
</reference>
<dbReference type="HOGENOM" id="CLU_309313_0_0_1"/>
<evidence type="ECO:0000313" key="4">
    <source>
        <dbReference type="Proteomes" id="UP000011185"/>
    </source>
</evidence>
<feature type="domain" description="DH" evidence="2">
    <location>
        <begin position="311"/>
        <end position="602"/>
    </location>
</feature>
<dbReference type="InParanoid" id="L7JXX2"/>
<protein>
    <submittedName>
        <fullName evidence="3">FYVE finger containing protein</fullName>
    </submittedName>
</protein>
<dbReference type="VEuPathDB" id="MicrosporidiaDB:THOM_1465"/>
<dbReference type="AlphaFoldDB" id="L7JXX2"/>
<dbReference type="OrthoDB" id="2192372at2759"/>
<name>L7JXX2_TRAHO</name>
<dbReference type="Proteomes" id="UP000011185">
    <property type="component" value="Unassembled WGS sequence"/>
</dbReference>
<dbReference type="InterPro" id="IPR000219">
    <property type="entry name" value="DH_dom"/>
</dbReference>
<dbReference type="PROSITE" id="PS50010">
    <property type="entry name" value="DH_2"/>
    <property type="match status" value="1"/>
</dbReference>
<evidence type="ECO:0000256" key="1">
    <source>
        <dbReference type="SAM" id="MobiDB-lite"/>
    </source>
</evidence>
<dbReference type="STRING" id="72359.L7JXX2"/>
<feature type="region of interest" description="Disordered" evidence="1">
    <location>
        <begin position="438"/>
        <end position="462"/>
    </location>
</feature>
<feature type="compositionally biased region" description="Polar residues" evidence="1">
    <location>
        <begin position="438"/>
        <end position="454"/>
    </location>
</feature>
<dbReference type="Gene3D" id="1.20.900.10">
    <property type="entry name" value="Dbl homology (DH) domain"/>
    <property type="match status" value="1"/>
</dbReference>
<feature type="compositionally biased region" description="Polar residues" evidence="1">
    <location>
        <begin position="11"/>
        <end position="22"/>
    </location>
</feature>
<sequence length="953" mass="110591">MSKEMKDSFENIDNATLENNGRNADHKNNNEFNEINLCDEYSVILSEYKKYTQFPPIGYYNTKVRPLGANLFIINLLDFSSVILSVVETDTMQVYIQSVFGTHEYEFSKKHLDSSHMVLDALRLGYNSFICDLIPSQQYLDYENGVPLDKIFSKTQPEVAKGFWNRTVKSLYKSLQENTSERSRSVSTDLNTAVSFLDLETEYNKVLENLSTKKENFSFKAVQSKFNVIFEKDYYDVEGSITENCYAVDVVVDKDLDDALEIIEESKNGDLIPSLLGTPLENQDFNFLSTKKKPLIVVNSLNLKQSPSFKKLKSCFTEFFQTQNNYHLILESFYDNVVRKCESIADLKVKKVFENFQEVLKSERVIFYFFMRILGFNDSVLKWRGMRNMEKDECYYRNILTHGFSRTSKNKEMDSSNNTLPNDVSLDVSQKNSFIYNSSSSIGQAGDETNSSHTPDGKAKNDQRTVVEHLIDDSFYEFIGGNLNDAIVEVVEKLETIGKVSDRVEKIFAFFNQYVELMDKYKGFFTLYSMHDITPILESKKVSLSEFEGGLEGVFILPVQRMVRYKQFLEKFYKYVDARFISEQFTDALTKLSNFIFELDRERFCFESGRKAFIIQKKVENCPPDILNVKRAFKRQLNGEIARVVRLSFFLYNDILMVAARSSDETDIFKESDLRLRFIKYIPLQNVRIIQIAKNTLKFIFTEEVTEKNLANVPGSRVINTGDDITETFVVSVKDRGVNDFLKEFFFFRNNDYSMKKQSKMFFDMIENTFVFYHVIEYDKYQRVGSSVVINLSNREVSKGKERKTVGKVNTEIGKFLISKEKLIWTIRKGKVKTNAVHECAKRDSSGNVLPRNHGNRSPDEVLIEQNVIECVVYSSKRIKIQPLIMTSSEFKAKFKSLFLKSMLINSQFFPWEKKRMLRCAAISWSMSNRRITVCAYQAITNLLIPIWQCSTL</sequence>
<keyword evidence="4" id="KW-1185">Reference proteome</keyword>
<accession>L7JXX2</accession>
<gene>
    <name evidence="3" type="ORF">THOM_1465</name>
</gene>
<dbReference type="SUPFAM" id="SSF48065">
    <property type="entry name" value="DBL homology domain (DH-domain)"/>
    <property type="match status" value="1"/>
</dbReference>
<feature type="region of interest" description="Disordered" evidence="1">
    <location>
        <begin position="1"/>
        <end position="26"/>
    </location>
</feature>
<dbReference type="OMA" id="GTHEYEF"/>
<evidence type="ECO:0000313" key="3">
    <source>
        <dbReference type="EMBL" id="ELQ75602.1"/>
    </source>
</evidence>
<dbReference type="GO" id="GO:0005085">
    <property type="term" value="F:guanyl-nucleotide exchange factor activity"/>
    <property type="evidence" value="ECO:0007669"/>
    <property type="project" value="InterPro"/>
</dbReference>
<proteinExistence type="predicted"/>
<evidence type="ECO:0000259" key="2">
    <source>
        <dbReference type="PROSITE" id="PS50010"/>
    </source>
</evidence>
<dbReference type="EMBL" id="JH993941">
    <property type="protein sequence ID" value="ELQ75602.1"/>
    <property type="molecule type" value="Genomic_DNA"/>
</dbReference>
<dbReference type="InterPro" id="IPR035899">
    <property type="entry name" value="DBL_dom_sf"/>
</dbReference>
<organism evidence="3 4">
    <name type="scientific">Trachipleistophora hominis</name>
    <name type="common">Microsporidian parasite</name>
    <dbReference type="NCBI Taxonomy" id="72359"/>
    <lineage>
        <taxon>Eukaryota</taxon>
        <taxon>Fungi</taxon>
        <taxon>Fungi incertae sedis</taxon>
        <taxon>Microsporidia</taxon>
        <taxon>Pleistophoridae</taxon>
        <taxon>Trachipleistophora</taxon>
    </lineage>
</organism>